<evidence type="ECO:0000313" key="3">
    <source>
        <dbReference type="Proteomes" id="UP000198541"/>
    </source>
</evidence>
<dbReference type="EMBL" id="FNIM01000013">
    <property type="protein sequence ID" value="SDN76344.1"/>
    <property type="molecule type" value="Genomic_DNA"/>
</dbReference>
<feature type="region of interest" description="Disordered" evidence="1">
    <location>
        <begin position="47"/>
        <end position="90"/>
    </location>
</feature>
<dbReference type="STRING" id="332524.SAMN04487766_10862"/>
<dbReference type="Proteomes" id="UP000198541">
    <property type="component" value="Unassembled WGS sequence"/>
</dbReference>
<organism evidence="2 3">
    <name type="scientific">Actinomyces ruminicola</name>
    <dbReference type="NCBI Taxonomy" id="332524"/>
    <lineage>
        <taxon>Bacteria</taxon>
        <taxon>Bacillati</taxon>
        <taxon>Actinomycetota</taxon>
        <taxon>Actinomycetes</taxon>
        <taxon>Actinomycetales</taxon>
        <taxon>Actinomycetaceae</taxon>
        <taxon>Actinomyces</taxon>
    </lineage>
</organism>
<gene>
    <name evidence="2" type="ORF">SAMN05216355_11329</name>
</gene>
<dbReference type="GO" id="GO:0006355">
    <property type="term" value="P:regulation of DNA-templated transcription"/>
    <property type="evidence" value="ECO:0007669"/>
    <property type="project" value="InterPro"/>
</dbReference>
<sequence>MAGGKRKQVLLRLDPAVHAAIAKWAADDLRSVNAQIEIILRRALDDAGRGVKAAPMRGRGRPRKGADDVEDAEGTSGADACGGGRGGDGG</sequence>
<dbReference type="AlphaFoldDB" id="A0A1H0E1P2"/>
<dbReference type="Gene3D" id="1.10.1220.10">
    <property type="entry name" value="Met repressor-like"/>
    <property type="match status" value="1"/>
</dbReference>
<evidence type="ECO:0008006" key="4">
    <source>
        <dbReference type="Google" id="ProtNLM"/>
    </source>
</evidence>
<dbReference type="InterPro" id="IPR013321">
    <property type="entry name" value="Arc_rbn_hlx_hlx"/>
</dbReference>
<feature type="compositionally biased region" description="Gly residues" evidence="1">
    <location>
        <begin position="80"/>
        <end position="90"/>
    </location>
</feature>
<reference evidence="3" key="1">
    <citation type="submission" date="2016-10" db="EMBL/GenBank/DDBJ databases">
        <authorList>
            <person name="Varghese N."/>
            <person name="Submissions S."/>
        </authorList>
    </citation>
    <scope>NUCLEOTIDE SEQUENCE [LARGE SCALE GENOMIC DNA]</scope>
    <source>
        <strain evidence="3">DSM 27982</strain>
    </source>
</reference>
<name>A0A1H0E1P2_9ACTO</name>
<dbReference type="InterPro" id="IPR010985">
    <property type="entry name" value="Ribbon_hlx_hlx"/>
</dbReference>
<protein>
    <recommendedName>
        <fullName evidence="4">HicB family protein</fullName>
    </recommendedName>
</protein>
<keyword evidence="3" id="KW-1185">Reference proteome</keyword>
<evidence type="ECO:0000256" key="1">
    <source>
        <dbReference type="SAM" id="MobiDB-lite"/>
    </source>
</evidence>
<evidence type="ECO:0000313" key="2">
    <source>
        <dbReference type="EMBL" id="SDN76344.1"/>
    </source>
</evidence>
<dbReference type="SUPFAM" id="SSF47598">
    <property type="entry name" value="Ribbon-helix-helix"/>
    <property type="match status" value="1"/>
</dbReference>
<accession>A0A1H0E1P2</accession>
<dbReference type="RefSeq" id="WP_092537251.1">
    <property type="nucleotide sequence ID" value="NZ_FNIM01000013.1"/>
</dbReference>
<proteinExistence type="predicted"/>